<evidence type="ECO:0000313" key="2">
    <source>
        <dbReference type="EMBL" id="MBG0561073.1"/>
    </source>
</evidence>
<sequence>MLRGISKVRIGVRDQERAKRFWTETLGCDVVQDETYGDERWLEVRLPDGVVLVLEKSDGPDPGAPDGQPNTPVFLACDDVDATWRELTARGVEFAQEPIDLPFGRWALLHDTEGNRFPLLAAPGV</sequence>
<gene>
    <name evidence="2" type="ORF">I4J89_06315</name>
</gene>
<name>A0A931FV91_9ACTN</name>
<dbReference type="SUPFAM" id="SSF54593">
    <property type="entry name" value="Glyoxalase/Bleomycin resistance protein/Dihydroxybiphenyl dioxygenase"/>
    <property type="match status" value="1"/>
</dbReference>
<dbReference type="RefSeq" id="WP_196412891.1">
    <property type="nucleotide sequence ID" value="NZ_JADQTO010000003.1"/>
</dbReference>
<proteinExistence type="predicted"/>
<dbReference type="PROSITE" id="PS51819">
    <property type="entry name" value="VOC"/>
    <property type="match status" value="1"/>
</dbReference>
<accession>A0A931FV91</accession>
<dbReference type="Pfam" id="PF00903">
    <property type="entry name" value="Glyoxalase"/>
    <property type="match status" value="1"/>
</dbReference>
<dbReference type="AlphaFoldDB" id="A0A931FV91"/>
<comment type="caution">
    <text evidence="2">The sequence shown here is derived from an EMBL/GenBank/DDBJ whole genome shotgun (WGS) entry which is preliminary data.</text>
</comment>
<dbReference type="InterPro" id="IPR037523">
    <property type="entry name" value="VOC_core"/>
</dbReference>
<dbReference type="Proteomes" id="UP000598146">
    <property type="component" value="Unassembled WGS sequence"/>
</dbReference>
<dbReference type="InterPro" id="IPR029068">
    <property type="entry name" value="Glyas_Bleomycin-R_OHBP_Dase"/>
</dbReference>
<dbReference type="PANTHER" id="PTHR36437:SF2">
    <property type="entry name" value="GLYOXALASE_BLEOMYCIN RESISTANCE PROTEIN_DIOXYGENASE"/>
    <property type="match status" value="1"/>
</dbReference>
<protein>
    <submittedName>
        <fullName evidence="2">VOC family protein</fullName>
    </submittedName>
</protein>
<organism evidence="2 3">
    <name type="scientific">Actinoplanes aureus</name>
    <dbReference type="NCBI Taxonomy" id="2792083"/>
    <lineage>
        <taxon>Bacteria</taxon>
        <taxon>Bacillati</taxon>
        <taxon>Actinomycetota</taxon>
        <taxon>Actinomycetes</taxon>
        <taxon>Micromonosporales</taxon>
        <taxon>Micromonosporaceae</taxon>
        <taxon>Actinoplanes</taxon>
    </lineage>
</organism>
<dbReference type="Gene3D" id="3.10.180.10">
    <property type="entry name" value="2,3-Dihydroxybiphenyl 1,2-Dioxygenase, domain 1"/>
    <property type="match status" value="1"/>
</dbReference>
<evidence type="ECO:0000259" key="1">
    <source>
        <dbReference type="PROSITE" id="PS51819"/>
    </source>
</evidence>
<evidence type="ECO:0000313" key="3">
    <source>
        <dbReference type="Proteomes" id="UP000598146"/>
    </source>
</evidence>
<reference evidence="2" key="1">
    <citation type="submission" date="2020-11" db="EMBL/GenBank/DDBJ databases">
        <title>Isolation and identification of active actinomycetes.</title>
        <authorList>
            <person name="Sun X."/>
        </authorList>
    </citation>
    <scope>NUCLEOTIDE SEQUENCE</scope>
    <source>
        <strain evidence="2">NEAU-A11</strain>
    </source>
</reference>
<dbReference type="InterPro" id="IPR004360">
    <property type="entry name" value="Glyas_Fos-R_dOase_dom"/>
</dbReference>
<dbReference type="EMBL" id="JADQTO010000003">
    <property type="protein sequence ID" value="MBG0561073.1"/>
    <property type="molecule type" value="Genomic_DNA"/>
</dbReference>
<feature type="domain" description="VOC" evidence="1">
    <location>
        <begin position="4"/>
        <end position="122"/>
    </location>
</feature>
<dbReference type="PANTHER" id="PTHR36437">
    <property type="entry name" value="GLYOXALASE/BLEOMYCIN RESISTANCE PROTEIN/DIOXYGENASE"/>
    <property type="match status" value="1"/>
</dbReference>
<keyword evidence="3" id="KW-1185">Reference proteome</keyword>